<dbReference type="OrthoDB" id="6114177at2759"/>
<dbReference type="InterPro" id="IPR027417">
    <property type="entry name" value="P-loop_NTPase"/>
</dbReference>
<feature type="transmembrane region" description="Helical" evidence="1">
    <location>
        <begin position="12"/>
        <end position="36"/>
    </location>
</feature>
<sequence>MYLYFSTGKRFYLIVLVFLNLLFINRICVNILTFSFTETPEYTKYVALFKGLKERYRHIRVVFTGREGAGKTTLCGRVKNEDVDIKLCKPTEGAVYHPAWFVIDWKSKEWVYNADQSPASVVTTRMGALVKTIETLEREAGLQAGSKDGSFGLPLSENPAADADKTYHESLEVNFASFEAKADGAFLSLWYMGGHTSFQASHNVFISSHGVYLLVFRLTDFLKDKLETDRLKKWIRLIGTFSSVELNSPKLKPHDPPLIFVGTFLDEFKRTTKDYAQLVKTIMSSIAKFPELSAHKFVRFCTADNSLGKDDTELKKLRGLITDAANHQDQWDRELPTRWLKLEMDLLKAREEGIRMLTLAMVIEVNKKSVAPLTDEEEMKMALEYLHCTRSVIYFREFDFIINDPQWLADFFSIFITDDQFLPTDDLLLTRDLELCTTKGELTHELIDGLLSLEKNQRFRPHKSNLLALMEKFGLIVRILMSGTTTENAQFSETYTIPSKLMELQNFDGITEKVSYLQQSNLFVSKTLCFVFKDVSVPDELFHRIFAKIMRTYKVASLSIQGLEEAAERDQATTDNTTCLYSGFGCFEVNDLCRVIVSMHAERSTIAVTVISLIEIELPADTGPRIRLKLEQILRDTLQMSNQLHFQYAHQLHCNFHLRPYDTPVQLYGIIHSERGVPCKGVECRGQHRLTKTDSTFWDIEQHLATVEGRENVAETTEGETNISNRRPTPRELGRLSRLVDASSCECLFIQLGLPYPEIQTTKWESQSLAGITLITKMFLKWTNIYPNQTFQDIQQAMTEAKMAAECISEVLETDEESQDQDMVPVDVWNRTPSDAEIEKIVTNVGSAFFNLCLELGLSPPIIEQHELGHPVNIQARMSALLRYWIDRFQTKATIGRLLTAMKVCRMDWHTTAQIWSP</sequence>
<dbReference type="EMBL" id="NEDP02076446">
    <property type="protein sequence ID" value="OWF36727.1"/>
    <property type="molecule type" value="Genomic_DNA"/>
</dbReference>
<evidence type="ECO:0000259" key="2">
    <source>
        <dbReference type="PROSITE" id="PS50017"/>
    </source>
</evidence>
<feature type="domain" description="Death" evidence="2">
    <location>
        <begin position="834"/>
        <end position="903"/>
    </location>
</feature>
<keyword evidence="4" id="KW-1185">Reference proteome</keyword>
<keyword evidence="1" id="KW-0472">Membrane</keyword>
<gene>
    <name evidence="3" type="ORF">KP79_PYT02953</name>
</gene>
<dbReference type="PANTHER" id="PTHR47679:SF2">
    <property type="entry name" value="C-TERMINAL OF ROC (COR) DOMAIN-CONTAINING PROTEIN"/>
    <property type="match status" value="1"/>
</dbReference>
<dbReference type="SUPFAM" id="SSF47986">
    <property type="entry name" value="DEATH domain"/>
    <property type="match status" value="1"/>
</dbReference>
<keyword evidence="3" id="KW-0418">Kinase</keyword>
<dbReference type="STRING" id="6573.A0A210PJR6"/>
<evidence type="ECO:0000313" key="3">
    <source>
        <dbReference type="EMBL" id="OWF36727.1"/>
    </source>
</evidence>
<keyword evidence="1" id="KW-1133">Transmembrane helix</keyword>
<reference evidence="3 4" key="1">
    <citation type="journal article" date="2017" name="Nat. Ecol. Evol.">
        <title>Scallop genome provides insights into evolution of bilaterian karyotype and development.</title>
        <authorList>
            <person name="Wang S."/>
            <person name="Zhang J."/>
            <person name="Jiao W."/>
            <person name="Li J."/>
            <person name="Xun X."/>
            <person name="Sun Y."/>
            <person name="Guo X."/>
            <person name="Huan P."/>
            <person name="Dong B."/>
            <person name="Zhang L."/>
            <person name="Hu X."/>
            <person name="Sun X."/>
            <person name="Wang J."/>
            <person name="Zhao C."/>
            <person name="Wang Y."/>
            <person name="Wang D."/>
            <person name="Huang X."/>
            <person name="Wang R."/>
            <person name="Lv J."/>
            <person name="Li Y."/>
            <person name="Zhang Z."/>
            <person name="Liu B."/>
            <person name="Lu W."/>
            <person name="Hui Y."/>
            <person name="Liang J."/>
            <person name="Zhou Z."/>
            <person name="Hou R."/>
            <person name="Li X."/>
            <person name="Liu Y."/>
            <person name="Li H."/>
            <person name="Ning X."/>
            <person name="Lin Y."/>
            <person name="Zhao L."/>
            <person name="Xing Q."/>
            <person name="Dou J."/>
            <person name="Li Y."/>
            <person name="Mao J."/>
            <person name="Guo H."/>
            <person name="Dou H."/>
            <person name="Li T."/>
            <person name="Mu C."/>
            <person name="Jiang W."/>
            <person name="Fu Q."/>
            <person name="Fu X."/>
            <person name="Miao Y."/>
            <person name="Liu J."/>
            <person name="Yu Q."/>
            <person name="Li R."/>
            <person name="Liao H."/>
            <person name="Li X."/>
            <person name="Kong Y."/>
            <person name="Jiang Z."/>
            <person name="Chourrout D."/>
            <person name="Li R."/>
            <person name="Bao Z."/>
        </authorList>
    </citation>
    <scope>NUCLEOTIDE SEQUENCE [LARGE SCALE GENOMIC DNA]</scope>
    <source>
        <strain evidence="3 4">PY_sf001</strain>
    </source>
</reference>
<comment type="caution">
    <text evidence="3">The sequence shown here is derived from an EMBL/GenBank/DDBJ whole genome shotgun (WGS) entry which is preliminary data.</text>
</comment>
<dbReference type="SUPFAM" id="SSF52540">
    <property type="entry name" value="P-loop containing nucleoside triphosphate hydrolases"/>
    <property type="match status" value="1"/>
</dbReference>
<proteinExistence type="predicted"/>
<dbReference type="PANTHER" id="PTHR47679">
    <property type="entry name" value="PROTEIN TORNADO 1"/>
    <property type="match status" value="1"/>
</dbReference>
<organism evidence="3 4">
    <name type="scientific">Mizuhopecten yessoensis</name>
    <name type="common">Japanese scallop</name>
    <name type="synonym">Patinopecten yessoensis</name>
    <dbReference type="NCBI Taxonomy" id="6573"/>
    <lineage>
        <taxon>Eukaryota</taxon>
        <taxon>Metazoa</taxon>
        <taxon>Spiralia</taxon>
        <taxon>Lophotrochozoa</taxon>
        <taxon>Mollusca</taxon>
        <taxon>Bivalvia</taxon>
        <taxon>Autobranchia</taxon>
        <taxon>Pteriomorphia</taxon>
        <taxon>Pectinida</taxon>
        <taxon>Pectinoidea</taxon>
        <taxon>Pectinidae</taxon>
        <taxon>Mizuhopecten</taxon>
    </lineage>
</organism>
<evidence type="ECO:0000256" key="1">
    <source>
        <dbReference type="SAM" id="Phobius"/>
    </source>
</evidence>
<dbReference type="CDD" id="cd01670">
    <property type="entry name" value="Death"/>
    <property type="match status" value="1"/>
</dbReference>
<dbReference type="GO" id="GO:0007165">
    <property type="term" value="P:signal transduction"/>
    <property type="evidence" value="ECO:0007669"/>
    <property type="project" value="InterPro"/>
</dbReference>
<dbReference type="AlphaFoldDB" id="A0A210PJR6"/>
<dbReference type="InterPro" id="IPR011029">
    <property type="entry name" value="DEATH-like_dom_sf"/>
</dbReference>
<dbReference type="GO" id="GO:0016301">
    <property type="term" value="F:kinase activity"/>
    <property type="evidence" value="ECO:0007669"/>
    <property type="project" value="UniProtKB-KW"/>
</dbReference>
<keyword evidence="3" id="KW-0808">Transferase</keyword>
<keyword evidence="1" id="KW-0812">Transmembrane</keyword>
<name>A0A210PJR6_MIZYE</name>
<evidence type="ECO:0000313" key="4">
    <source>
        <dbReference type="Proteomes" id="UP000242188"/>
    </source>
</evidence>
<dbReference type="Proteomes" id="UP000242188">
    <property type="component" value="Unassembled WGS sequence"/>
</dbReference>
<dbReference type="Gene3D" id="1.10.533.10">
    <property type="entry name" value="Death Domain, Fas"/>
    <property type="match status" value="2"/>
</dbReference>
<accession>A0A210PJR6</accession>
<dbReference type="PROSITE" id="PS50017">
    <property type="entry name" value="DEATH_DOMAIN"/>
    <property type="match status" value="1"/>
</dbReference>
<dbReference type="Gene3D" id="3.40.50.300">
    <property type="entry name" value="P-loop containing nucleotide triphosphate hydrolases"/>
    <property type="match status" value="1"/>
</dbReference>
<protein>
    <submittedName>
        <fullName evidence="3">Serine/threonine-protein kinase pats1</fullName>
    </submittedName>
</protein>
<dbReference type="InterPro" id="IPR000488">
    <property type="entry name" value="Death_dom"/>
</dbReference>